<name>A0A085ZXN0_9FLAO</name>
<keyword evidence="3" id="KW-1185">Reference proteome</keyword>
<evidence type="ECO:0000313" key="3">
    <source>
        <dbReference type="Proteomes" id="UP000028703"/>
    </source>
</evidence>
<comment type="caution">
    <text evidence="2">The sequence shown here is derived from an EMBL/GenBank/DDBJ whole genome shotgun (WGS) entry which is preliminary data.</text>
</comment>
<dbReference type="eggNOG" id="ENOG5030N8M">
    <property type="taxonomic scope" value="Bacteria"/>
</dbReference>
<proteinExistence type="predicted"/>
<feature type="transmembrane region" description="Helical" evidence="1">
    <location>
        <begin position="55"/>
        <end position="72"/>
    </location>
</feature>
<dbReference type="STRING" id="421531.IX38_01390"/>
<keyword evidence="1" id="KW-0472">Membrane</keyword>
<sequence length="73" mass="8342">MGTHKIDSSPYCFFVIKNKMGYYRKGHFKKNGKWVSGHYVNTFGRGKRRSKNPQGCVVFIVGGVLSFLFYALS</sequence>
<dbReference type="EMBL" id="JPRO01000001">
    <property type="protein sequence ID" value="KFF09194.1"/>
    <property type="molecule type" value="Genomic_DNA"/>
</dbReference>
<dbReference type="Proteomes" id="UP000028703">
    <property type="component" value="Unassembled WGS sequence"/>
</dbReference>
<keyword evidence="1" id="KW-0812">Transmembrane</keyword>
<protein>
    <submittedName>
        <fullName evidence="2">Uncharacterized protein</fullName>
    </submittedName>
</protein>
<reference evidence="2 3" key="1">
    <citation type="submission" date="2014-07" db="EMBL/GenBank/DDBJ databases">
        <title>Genome of Chryseobacterium luteum DSM 18605.</title>
        <authorList>
            <person name="Stropko S.J."/>
            <person name="Pipes S.E."/>
            <person name="Newman J.D."/>
        </authorList>
    </citation>
    <scope>NUCLEOTIDE SEQUENCE [LARGE SCALE GENOMIC DNA]</scope>
    <source>
        <strain evidence="2 3">DSM 18605</strain>
    </source>
</reference>
<accession>A0A085ZXN0</accession>
<evidence type="ECO:0000256" key="1">
    <source>
        <dbReference type="SAM" id="Phobius"/>
    </source>
</evidence>
<keyword evidence="1" id="KW-1133">Transmembrane helix</keyword>
<dbReference type="AlphaFoldDB" id="A0A085ZXN0"/>
<evidence type="ECO:0000313" key="2">
    <source>
        <dbReference type="EMBL" id="KFF09194.1"/>
    </source>
</evidence>
<gene>
    <name evidence="2" type="ORF">IX38_01390</name>
</gene>
<organism evidence="2 3">
    <name type="scientific">Chryseobacterium luteum</name>
    <dbReference type="NCBI Taxonomy" id="421531"/>
    <lineage>
        <taxon>Bacteria</taxon>
        <taxon>Pseudomonadati</taxon>
        <taxon>Bacteroidota</taxon>
        <taxon>Flavobacteriia</taxon>
        <taxon>Flavobacteriales</taxon>
        <taxon>Weeksellaceae</taxon>
        <taxon>Chryseobacterium group</taxon>
        <taxon>Chryseobacterium</taxon>
    </lineage>
</organism>